<dbReference type="PANTHER" id="PTHR43499:SF1">
    <property type="entry name" value="ABC TRANSPORTER I FAMILY MEMBER 1"/>
    <property type="match status" value="1"/>
</dbReference>
<accession>A0A918KVL9</accession>
<evidence type="ECO:0000256" key="3">
    <source>
        <dbReference type="ARBA" id="ARBA00022748"/>
    </source>
</evidence>
<dbReference type="Pfam" id="PF00005">
    <property type="entry name" value="ABC_tran"/>
    <property type="match status" value="1"/>
</dbReference>
<keyword evidence="1" id="KW-0813">Transport</keyword>
<evidence type="ECO:0000256" key="5">
    <source>
        <dbReference type="ARBA" id="ARBA00022967"/>
    </source>
</evidence>
<dbReference type="NCBIfam" id="NF010061">
    <property type="entry name" value="PRK13538.1"/>
    <property type="match status" value="1"/>
</dbReference>
<keyword evidence="4 8" id="KW-0067">ATP-binding</keyword>
<evidence type="ECO:0000256" key="2">
    <source>
        <dbReference type="ARBA" id="ARBA00022741"/>
    </source>
</evidence>
<evidence type="ECO:0000256" key="1">
    <source>
        <dbReference type="ARBA" id="ARBA00022448"/>
    </source>
</evidence>
<keyword evidence="2" id="KW-0547">Nucleotide-binding</keyword>
<feature type="domain" description="ABC transporter" evidence="7">
    <location>
        <begin position="5"/>
        <end position="207"/>
    </location>
</feature>
<evidence type="ECO:0000259" key="7">
    <source>
        <dbReference type="PROSITE" id="PS50893"/>
    </source>
</evidence>
<dbReference type="GO" id="GO:0005524">
    <property type="term" value="F:ATP binding"/>
    <property type="evidence" value="ECO:0007669"/>
    <property type="project" value="UniProtKB-KW"/>
</dbReference>
<name>A0A918KVL9_9GAMM</name>
<dbReference type="AlphaFoldDB" id="A0A918KVL9"/>
<dbReference type="Gene3D" id="3.40.50.300">
    <property type="entry name" value="P-loop containing nucleotide triphosphate hydrolases"/>
    <property type="match status" value="1"/>
</dbReference>
<proteinExistence type="predicted"/>
<protein>
    <submittedName>
        <fullName evidence="8">Cytochrome c biogenesis ATP-binding export protein CcmA</fullName>
    </submittedName>
</protein>
<dbReference type="PROSITE" id="PS00211">
    <property type="entry name" value="ABC_TRANSPORTER_1"/>
    <property type="match status" value="1"/>
</dbReference>
<dbReference type="InterPro" id="IPR027417">
    <property type="entry name" value="P-loop_NTPase"/>
</dbReference>
<keyword evidence="9" id="KW-1185">Reference proteome</keyword>
<dbReference type="SUPFAM" id="SSF52540">
    <property type="entry name" value="P-loop containing nucleoside triphosphate hydrolases"/>
    <property type="match status" value="1"/>
</dbReference>
<dbReference type="EMBL" id="BMXR01000022">
    <property type="protein sequence ID" value="GGX75630.1"/>
    <property type="molecule type" value="Genomic_DNA"/>
</dbReference>
<evidence type="ECO:0000313" key="8">
    <source>
        <dbReference type="EMBL" id="GGX75630.1"/>
    </source>
</evidence>
<dbReference type="SMART" id="SM00382">
    <property type="entry name" value="AAA"/>
    <property type="match status" value="1"/>
</dbReference>
<dbReference type="NCBIfam" id="TIGR01189">
    <property type="entry name" value="ccmA"/>
    <property type="match status" value="1"/>
</dbReference>
<gene>
    <name evidence="8" type="primary">ccmA</name>
    <name evidence="8" type="ORF">GCM10007392_48390</name>
</gene>
<dbReference type="GO" id="GO:0016887">
    <property type="term" value="F:ATP hydrolysis activity"/>
    <property type="evidence" value="ECO:0007669"/>
    <property type="project" value="InterPro"/>
</dbReference>
<dbReference type="InterPro" id="IPR003439">
    <property type="entry name" value="ABC_transporter-like_ATP-bd"/>
</dbReference>
<dbReference type="Proteomes" id="UP000626148">
    <property type="component" value="Unassembled WGS sequence"/>
</dbReference>
<dbReference type="PANTHER" id="PTHR43499">
    <property type="entry name" value="ABC TRANSPORTER I FAMILY MEMBER 1"/>
    <property type="match status" value="1"/>
</dbReference>
<reference evidence="8" key="1">
    <citation type="journal article" date="2014" name="Int. J. Syst. Evol. Microbiol.">
        <title>Complete genome sequence of Corynebacterium casei LMG S-19264T (=DSM 44701T), isolated from a smear-ripened cheese.</title>
        <authorList>
            <consortium name="US DOE Joint Genome Institute (JGI-PGF)"/>
            <person name="Walter F."/>
            <person name="Albersmeier A."/>
            <person name="Kalinowski J."/>
            <person name="Ruckert C."/>
        </authorList>
    </citation>
    <scope>NUCLEOTIDE SEQUENCE</scope>
    <source>
        <strain evidence="8">KCTC 22169</strain>
    </source>
</reference>
<reference evidence="8" key="2">
    <citation type="submission" date="2020-09" db="EMBL/GenBank/DDBJ databases">
        <authorList>
            <person name="Sun Q."/>
            <person name="Kim S."/>
        </authorList>
    </citation>
    <scope>NUCLEOTIDE SEQUENCE</scope>
    <source>
        <strain evidence="8">KCTC 22169</strain>
    </source>
</reference>
<evidence type="ECO:0000256" key="6">
    <source>
        <dbReference type="ARBA" id="ARBA00023136"/>
    </source>
</evidence>
<dbReference type="InterPro" id="IPR017871">
    <property type="entry name" value="ABC_transporter-like_CS"/>
</dbReference>
<comment type="caution">
    <text evidence="8">The sequence shown here is derived from an EMBL/GenBank/DDBJ whole genome shotgun (WGS) entry which is preliminary data.</text>
</comment>
<sequence>MSAVLTADRLYCERDERVLFEALSFQLDQGDILHLKGPNGSGKTTLLRRLVGLSHVVEGEVRWFPEDTETSVEPNEKIWYIAHRPAVTLLQSPLENLRYGLALHGHQVPSEHLWQALAQVGLRGFEDIPSHQLSAGQQRRVALARLFVSVPAVKAWVLDEPLTALDVQAVDLLKDRIRAFASDGGCVIMTSHHGIEGDQVRGLTLGVPA</sequence>
<dbReference type="RefSeq" id="WP_189613713.1">
    <property type="nucleotide sequence ID" value="NZ_BMXR01000022.1"/>
</dbReference>
<keyword evidence="6" id="KW-0472">Membrane</keyword>
<dbReference type="InterPro" id="IPR003593">
    <property type="entry name" value="AAA+_ATPase"/>
</dbReference>
<evidence type="ECO:0000313" key="9">
    <source>
        <dbReference type="Proteomes" id="UP000626148"/>
    </source>
</evidence>
<dbReference type="InterPro" id="IPR005895">
    <property type="entry name" value="ABC_transptr_haem_export_CcmA"/>
</dbReference>
<keyword evidence="3" id="KW-0201">Cytochrome c-type biogenesis</keyword>
<dbReference type="PROSITE" id="PS50893">
    <property type="entry name" value="ABC_TRANSPORTER_2"/>
    <property type="match status" value="1"/>
</dbReference>
<evidence type="ECO:0000256" key="4">
    <source>
        <dbReference type="ARBA" id="ARBA00022840"/>
    </source>
</evidence>
<dbReference type="GO" id="GO:0022857">
    <property type="term" value="F:transmembrane transporter activity"/>
    <property type="evidence" value="ECO:0007669"/>
    <property type="project" value="InterPro"/>
</dbReference>
<dbReference type="GO" id="GO:0017004">
    <property type="term" value="P:cytochrome complex assembly"/>
    <property type="evidence" value="ECO:0007669"/>
    <property type="project" value="UniProtKB-KW"/>
</dbReference>
<keyword evidence="5" id="KW-1278">Translocase</keyword>
<organism evidence="8 9">
    <name type="scientific">Saccharospirillum salsuginis</name>
    <dbReference type="NCBI Taxonomy" id="418750"/>
    <lineage>
        <taxon>Bacteria</taxon>
        <taxon>Pseudomonadati</taxon>
        <taxon>Pseudomonadota</taxon>
        <taxon>Gammaproteobacteria</taxon>
        <taxon>Oceanospirillales</taxon>
        <taxon>Saccharospirillaceae</taxon>
        <taxon>Saccharospirillum</taxon>
    </lineage>
</organism>